<feature type="domain" description="Membrane insertase YidC/Oxa/ALB C-terminal" evidence="8">
    <location>
        <begin position="177"/>
        <end position="368"/>
    </location>
</feature>
<dbReference type="NCBIfam" id="TIGR03592">
    <property type="entry name" value="yidC_oxa1_cterm"/>
    <property type="match status" value="1"/>
</dbReference>
<proteinExistence type="inferred from homology"/>
<feature type="transmembrane region" description="Helical" evidence="7">
    <location>
        <begin position="177"/>
        <end position="198"/>
    </location>
</feature>
<dbReference type="GO" id="GO:0005743">
    <property type="term" value="C:mitochondrial inner membrane"/>
    <property type="evidence" value="ECO:0007669"/>
    <property type="project" value="TreeGrafter"/>
</dbReference>
<evidence type="ECO:0000259" key="8">
    <source>
        <dbReference type="Pfam" id="PF02096"/>
    </source>
</evidence>
<gene>
    <name evidence="9" type="ORF">QSP1433_LOCUS1318</name>
</gene>
<dbReference type="GO" id="GO:0032977">
    <property type="term" value="F:membrane insertase activity"/>
    <property type="evidence" value="ECO:0007669"/>
    <property type="project" value="InterPro"/>
</dbReference>
<comment type="similarity">
    <text evidence="5">Belongs to the OXA1/ALB3/YidC family.</text>
</comment>
<dbReference type="InterPro" id="IPR028055">
    <property type="entry name" value="YidC/Oxa/ALB_C"/>
</dbReference>
<sequence>MSSRKMLGRVSSVCRLAGRRPLGRGLGSQVLKTGPILDAHLGSADRRGKFGLGPASLLVEPNGHAMGARNYTTGWSNWWNGQGTDKEGNGGNATPATQSGDELGDVKLTEDTSGVDLTSQGVENSVFAPSASAPVEDSLVQQVTDLVDPTRADLGWGPVDMITSGIDFMHTAHGLPWWGSIIAMTLAFRVALFPLTVFTMTGQERMKTLQPEMKKMQEQAKEPGANQVEIGSKFRKLQAKHGVKVWHMLVAPVVQLPLFLSMFWALKGMAVDYPSMATGGTLWFTDLSIPDPTYGLAVYCAGSFLLMGEVGLDNQMQKPSGGDESTAKNMKTFMRVMALLMIPLSCTMPTSVTLYWCTTNTFSLMQSGLFKIPGVKPALGIKPLFQTGVPQTSPIADLFKKEEVYLGDTPPSRPRRERATRKFRRGKEE</sequence>
<evidence type="ECO:0000256" key="1">
    <source>
        <dbReference type="ARBA" id="ARBA00004141"/>
    </source>
</evidence>
<keyword evidence="4 7" id="KW-0472">Membrane</keyword>
<dbReference type="CDD" id="cd20069">
    <property type="entry name" value="5TM_Oxa1-like"/>
    <property type="match status" value="1"/>
</dbReference>
<dbReference type="PANTHER" id="PTHR12428">
    <property type="entry name" value="OXA1"/>
    <property type="match status" value="1"/>
</dbReference>
<feature type="transmembrane region" description="Helical" evidence="7">
    <location>
        <begin position="245"/>
        <end position="266"/>
    </location>
</feature>
<evidence type="ECO:0000256" key="5">
    <source>
        <dbReference type="RuleBase" id="RU003945"/>
    </source>
</evidence>
<comment type="subcellular location">
    <subcellularLocation>
        <location evidence="1 5">Membrane</location>
        <topology evidence="1 5">Multi-pass membrane protein</topology>
    </subcellularLocation>
</comment>
<evidence type="ECO:0000256" key="2">
    <source>
        <dbReference type="ARBA" id="ARBA00022692"/>
    </source>
</evidence>
<evidence type="ECO:0000256" key="6">
    <source>
        <dbReference type="SAM" id="MobiDB-lite"/>
    </source>
</evidence>
<feature type="compositionally biased region" description="Basic residues" evidence="6">
    <location>
        <begin position="413"/>
        <end position="429"/>
    </location>
</feature>
<dbReference type="PANTHER" id="PTHR12428:SF65">
    <property type="entry name" value="CYTOCHROME C OXIDASE ASSEMBLY PROTEIN COX18, MITOCHONDRIAL"/>
    <property type="match status" value="1"/>
</dbReference>
<protein>
    <recommendedName>
        <fullName evidence="8">Membrane insertase YidC/Oxa/ALB C-terminal domain-containing protein</fullName>
    </recommendedName>
</protein>
<keyword evidence="3 7" id="KW-1133">Transmembrane helix</keyword>
<dbReference type="Pfam" id="PF02096">
    <property type="entry name" value="60KD_IMP"/>
    <property type="match status" value="1"/>
</dbReference>
<dbReference type="GO" id="GO:0032979">
    <property type="term" value="P:protein insertion into mitochondrial inner membrane from matrix"/>
    <property type="evidence" value="ECO:0007669"/>
    <property type="project" value="TreeGrafter"/>
</dbReference>
<reference evidence="9" key="1">
    <citation type="submission" date="2021-01" db="EMBL/GenBank/DDBJ databases">
        <authorList>
            <person name="Corre E."/>
            <person name="Pelletier E."/>
            <person name="Niang G."/>
            <person name="Scheremetjew M."/>
            <person name="Finn R."/>
            <person name="Kale V."/>
            <person name="Holt S."/>
            <person name="Cochrane G."/>
            <person name="Meng A."/>
            <person name="Brown T."/>
            <person name="Cohen L."/>
        </authorList>
    </citation>
    <scope>NUCLEOTIDE SEQUENCE</scope>
    <source>
        <strain evidence="9">NY070348D</strain>
    </source>
</reference>
<dbReference type="AlphaFoldDB" id="A0A7S2W2Z2"/>
<keyword evidence="2 5" id="KW-0812">Transmembrane</keyword>
<feature type="region of interest" description="Disordered" evidence="6">
    <location>
        <begin position="406"/>
        <end position="429"/>
    </location>
</feature>
<organism evidence="9">
    <name type="scientific">Mucochytrium quahogii</name>
    <dbReference type="NCBI Taxonomy" id="96639"/>
    <lineage>
        <taxon>Eukaryota</taxon>
        <taxon>Sar</taxon>
        <taxon>Stramenopiles</taxon>
        <taxon>Bigyra</taxon>
        <taxon>Labyrinthulomycetes</taxon>
        <taxon>Thraustochytrida</taxon>
        <taxon>Thraustochytriidae</taxon>
        <taxon>Mucochytrium</taxon>
    </lineage>
</organism>
<evidence type="ECO:0000256" key="3">
    <source>
        <dbReference type="ARBA" id="ARBA00022989"/>
    </source>
</evidence>
<dbReference type="EMBL" id="HBHK01002217">
    <property type="protein sequence ID" value="CAD9665311.1"/>
    <property type="molecule type" value="Transcribed_RNA"/>
</dbReference>
<evidence type="ECO:0000256" key="4">
    <source>
        <dbReference type="ARBA" id="ARBA00023136"/>
    </source>
</evidence>
<name>A0A7S2W2Z2_9STRA</name>
<feature type="transmembrane region" description="Helical" evidence="7">
    <location>
        <begin position="333"/>
        <end position="356"/>
    </location>
</feature>
<feature type="region of interest" description="Disordered" evidence="6">
    <location>
        <begin position="80"/>
        <end position="104"/>
    </location>
</feature>
<dbReference type="InterPro" id="IPR001708">
    <property type="entry name" value="YidC/ALB3/OXA1/COX18"/>
</dbReference>
<feature type="transmembrane region" description="Helical" evidence="7">
    <location>
        <begin position="293"/>
        <end position="312"/>
    </location>
</feature>
<accession>A0A7S2W2Z2</accession>
<evidence type="ECO:0000313" key="9">
    <source>
        <dbReference type="EMBL" id="CAD9665311.1"/>
    </source>
</evidence>
<evidence type="ECO:0000256" key="7">
    <source>
        <dbReference type="SAM" id="Phobius"/>
    </source>
</evidence>